<name>A0ABV2BQ56_9GAMM</name>
<comment type="catalytic activity">
    <reaction evidence="1 13">
        <text>(2R,3S)-3-isopropylmalate = (2S)-2-isopropylmalate</text>
        <dbReference type="Rhea" id="RHEA:32287"/>
        <dbReference type="ChEBI" id="CHEBI:1178"/>
        <dbReference type="ChEBI" id="CHEBI:35121"/>
        <dbReference type="EC" id="4.2.1.33"/>
    </reaction>
</comment>
<keyword evidence="9 13" id="KW-0408">Iron</keyword>
<proteinExistence type="inferred from homology"/>
<comment type="function">
    <text evidence="2 13">Catalyzes the isomerization between 2-isopropylmalate and 3-isopropylmalate, via the formation of 2-isopropylmaleate.</text>
</comment>
<keyword evidence="7 13" id="KW-0028">Amino-acid biosynthesis</keyword>
<reference evidence="15 16" key="1">
    <citation type="submission" date="2024-06" db="EMBL/GenBank/DDBJ databases">
        <authorList>
            <person name="Li F."/>
        </authorList>
    </citation>
    <scope>NUCLEOTIDE SEQUENCE [LARGE SCALE GENOMIC DNA]</scope>
    <source>
        <strain evidence="15 16">GXAS 311</strain>
    </source>
</reference>
<feature type="domain" description="Aconitase/3-isopropylmalate dehydratase large subunit alpha/beta/alpha" evidence="14">
    <location>
        <begin position="7"/>
        <end position="452"/>
    </location>
</feature>
<evidence type="ECO:0000256" key="9">
    <source>
        <dbReference type="ARBA" id="ARBA00023004"/>
    </source>
</evidence>
<keyword evidence="16" id="KW-1185">Reference proteome</keyword>
<evidence type="ECO:0000256" key="2">
    <source>
        <dbReference type="ARBA" id="ARBA00002695"/>
    </source>
</evidence>
<sequence length="464" mass="50671">MAKTLFDKVWDKHIVTAESNDTPAIIYIDTHFIHEVTSPQAFDMLRERNLTVRRPDRTFATMDHSTPTTPRGADGEYQFNGEKEKHQVKQLKINCETFGISLFELGDERQGIVHVIGPEQGITQPGMTIVCGDSHTSTHGAFGALAFGIGTSEVGYTFATQCLPQRKPKTMGIRVDGKLSEHVSAKDLILAIIAKIGIGGATGHVIEYFGECIRAMDMEERMTICNMSIEAGARAGMIAPDEKTFTYLKGKPYAPKEAFWEDAVNDWSQLFTDENAQYDQLVVIQGEEVKPMITYGTNPEMAIPINGTIPSSAPKHALDYMGFEANQPMLDKNVDVVFIGSCTNSRITDLRAAAKIFKGKKVASHVRALIVPGSHQVKRQAEEEGLDNIFIQAGAEWREPGCSMCLGMNGDIIQPGQICVSTSNRNFEGRQGKGGRTLLASPATAAAAAVTGKIIDATQIKETN</sequence>
<comment type="pathway">
    <text evidence="3 13">Amino-acid biosynthesis; L-leucine biosynthesis; L-leucine from 3-methyl-2-oxobutanoate: step 2/4.</text>
</comment>
<dbReference type="PROSITE" id="PS01244">
    <property type="entry name" value="ACONITASE_2"/>
    <property type="match status" value="1"/>
</dbReference>
<dbReference type="InterPro" id="IPR004430">
    <property type="entry name" value="3-IsopropMal_deHydase_lsu"/>
</dbReference>
<evidence type="ECO:0000313" key="15">
    <source>
        <dbReference type="EMBL" id="MET1254049.1"/>
    </source>
</evidence>
<dbReference type="InterPro" id="IPR033941">
    <property type="entry name" value="IPMI_cat"/>
</dbReference>
<feature type="binding site" evidence="13">
    <location>
        <position position="402"/>
    </location>
    <ligand>
        <name>[4Fe-4S] cluster</name>
        <dbReference type="ChEBI" id="CHEBI:49883"/>
    </ligand>
</feature>
<dbReference type="InterPro" id="IPR015931">
    <property type="entry name" value="Acnase/IPM_dHydase_lsu_aba_1/3"/>
</dbReference>
<evidence type="ECO:0000256" key="1">
    <source>
        <dbReference type="ARBA" id="ARBA00000491"/>
    </source>
</evidence>
<dbReference type="PANTHER" id="PTHR43822">
    <property type="entry name" value="HOMOACONITASE, MITOCHONDRIAL-RELATED"/>
    <property type="match status" value="1"/>
</dbReference>
<evidence type="ECO:0000256" key="7">
    <source>
        <dbReference type="ARBA" id="ARBA00022605"/>
    </source>
</evidence>
<dbReference type="NCBIfam" id="NF009116">
    <property type="entry name" value="PRK12466.1"/>
    <property type="match status" value="1"/>
</dbReference>
<dbReference type="SUPFAM" id="SSF53732">
    <property type="entry name" value="Aconitase iron-sulfur domain"/>
    <property type="match status" value="1"/>
</dbReference>
<evidence type="ECO:0000256" key="4">
    <source>
        <dbReference type="ARBA" id="ARBA00011271"/>
    </source>
</evidence>
<keyword evidence="10 13" id="KW-0411">Iron-sulfur</keyword>
<keyword evidence="5 13" id="KW-0432">Leucine biosynthesis</keyword>
<dbReference type="GO" id="GO:0003861">
    <property type="term" value="F:3-isopropylmalate dehydratase activity"/>
    <property type="evidence" value="ECO:0007669"/>
    <property type="project" value="UniProtKB-EC"/>
</dbReference>
<dbReference type="RefSeq" id="WP_353873598.1">
    <property type="nucleotide sequence ID" value="NZ_JBEVCJ010000002.1"/>
</dbReference>
<comment type="subunit">
    <text evidence="4 13">Heterodimer of LeuC and LeuD.</text>
</comment>
<dbReference type="InterPro" id="IPR001030">
    <property type="entry name" value="Acoase/IPM_deHydtase_lsu_aba"/>
</dbReference>
<dbReference type="InterPro" id="IPR036008">
    <property type="entry name" value="Aconitase_4Fe-4S_dom"/>
</dbReference>
<dbReference type="NCBIfam" id="TIGR00170">
    <property type="entry name" value="leuC"/>
    <property type="match status" value="1"/>
</dbReference>
<evidence type="ECO:0000256" key="12">
    <source>
        <dbReference type="ARBA" id="ARBA00023304"/>
    </source>
</evidence>
<dbReference type="EMBL" id="JBEVCJ010000002">
    <property type="protein sequence ID" value="MET1254049.1"/>
    <property type="molecule type" value="Genomic_DNA"/>
</dbReference>
<accession>A0ABV2BQ56</accession>
<comment type="cofactor">
    <cofactor evidence="13">
        <name>[4Fe-4S] cluster</name>
        <dbReference type="ChEBI" id="CHEBI:49883"/>
    </cofactor>
    <text evidence="13">Binds 1 [4Fe-4S] cluster per subunit.</text>
</comment>
<evidence type="ECO:0000256" key="10">
    <source>
        <dbReference type="ARBA" id="ARBA00023014"/>
    </source>
</evidence>
<evidence type="ECO:0000256" key="11">
    <source>
        <dbReference type="ARBA" id="ARBA00023239"/>
    </source>
</evidence>
<comment type="caution">
    <text evidence="15">The sequence shown here is derived from an EMBL/GenBank/DDBJ whole genome shotgun (WGS) entry which is preliminary data.</text>
</comment>
<dbReference type="PRINTS" id="PR00415">
    <property type="entry name" value="ACONITASE"/>
</dbReference>
<organism evidence="15 16">
    <name type="scientific">Aliikangiella maris</name>
    <dbReference type="NCBI Taxonomy" id="3162458"/>
    <lineage>
        <taxon>Bacteria</taxon>
        <taxon>Pseudomonadati</taxon>
        <taxon>Pseudomonadota</taxon>
        <taxon>Gammaproteobacteria</taxon>
        <taxon>Oceanospirillales</taxon>
        <taxon>Pleioneaceae</taxon>
        <taxon>Aliikangiella</taxon>
    </lineage>
</organism>
<keyword evidence="8 13" id="KW-0479">Metal-binding</keyword>
<feature type="binding site" evidence="13">
    <location>
        <position position="405"/>
    </location>
    <ligand>
        <name>[4Fe-4S] cluster</name>
        <dbReference type="ChEBI" id="CHEBI:49883"/>
    </ligand>
</feature>
<dbReference type="InterPro" id="IPR050067">
    <property type="entry name" value="IPM_dehydratase_rel_enz"/>
</dbReference>
<gene>
    <name evidence="13 15" type="primary">leuC</name>
    <name evidence="15" type="ORF">ABVT43_02810</name>
</gene>
<evidence type="ECO:0000259" key="14">
    <source>
        <dbReference type="Pfam" id="PF00330"/>
    </source>
</evidence>
<keyword evidence="6 13" id="KW-0004">4Fe-4S</keyword>
<evidence type="ECO:0000256" key="6">
    <source>
        <dbReference type="ARBA" id="ARBA00022485"/>
    </source>
</evidence>
<dbReference type="PROSITE" id="PS00450">
    <property type="entry name" value="ACONITASE_1"/>
    <property type="match status" value="1"/>
</dbReference>
<evidence type="ECO:0000256" key="8">
    <source>
        <dbReference type="ARBA" id="ARBA00022723"/>
    </source>
</evidence>
<dbReference type="Gene3D" id="3.30.499.10">
    <property type="entry name" value="Aconitase, domain 3"/>
    <property type="match status" value="2"/>
</dbReference>
<evidence type="ECO:0000313" key="16">
    <source>
        <dbReference type="Proteomes" id="UP001548189"/>
    </source>
</evidence>
<dbReference type="Proteomes" id="UP001548189">
    <property type="component" value="Unassembled WGS sequence"/>
</dbReference>
<keyword evidence="12 13" id="KW-0100">Branched-chain amino acid biosynthesis</keyword>
<comment type="similarity">
    <text evidence="13">Belongs to the aconitase/IPM isomerase family. LeuC type 1 subfamily.</text>
</comment>
<dbReference type="HAMAP" id="MF_01026">
    <property type="entry name" value="LeuC_type1"/>
    <property type="match status" value="1"/>
</dbReference>
<evidence type="ECO:0000256" key="5">
    <source>
        <dbReference type="ARBA" id="ARBA00022430"/>
    </source>
</evidence>
<dbReference type="NCBIfam" id="NF004016">
    <property type="entry name" value="PRK05478.1"/>
    <property type="match status" value="1"/>
</dbReference>
<dbReference type="EC" id="4.2.1.33" evidence="13"/>
<keyword evidence="11 13" id="KW-0456">Lyase</keyword>
<dbReference type="PANTHER" id="PTHR43822:SF9">
    <property type="entry name" value="3-ISOPROPYLMALATE DEHYDRATASE"/>
    <property type="match status" value="1"/>
</dbReference>
<feature type="binding site" evidence="13">
    <location>
        <position position="342"/>
    </location>
    <ligand>
        <name>[4Fe-4S] cluster</name>
        <dbReference type="ChEBI" id="CHEBI:49883"/>
    </ligand>
</feature>
<dbReference type="CDD" id="cd01583">
    <property type="entry name" value="IPMI"/>
    <property type="match status" value="1"/>
</dbReference>
<dbReference type="Pfam" id="PF00330">
    <property type="entry name" value="Aconitase"/>
    <property type="match status" value="1"/>
</dbReference>
<evidence type="ECO:0000256" key="3">
    <source>
        <dbReference type="ARBA" id="ARBA00004729"/>
    </source>
</evidence>
<evidence type="ECO:0000256" key="13">
    <source>
        <dbReference type="HAMAP-Rule" id="MF_01026"/>
    </source>
</evidence>
<dbReference type="InterPro" id="IPR018136">
    <property type="entry name" value="Aconitase_4Fe-4S_BS"/>
</dbReference>
<protein>
    <recommendedName>
        <fullName evidence="13">3-isopropylmalate dehydratase large subunit</fullName>
        <ecNumber evidence="13">4.2.1.33</ecNumber>
    </recommendedName>
    <alternativeName>
        <fullName evidence="13">Alpha-IPM isomerase</fullName>
        <shortName evidence="13">IPMI</shortName>
    </alternativeName>
    <alternativeName>
        <fullName evidence="13">Isopropylmalate isomerase</fullName>
    </alternativeName>
</protein>